<dbReference type="EMBL" id="JALJOU010000003">
    <property type="protein sequence ID" value="KAK9845477.1"/>
    <property type="molecule type" value="Genomic_DNA"/>
</dbReference>
<keyword evidence="2" id="KW-1185">Reference proteome</keyword>
<dbReference type="AlphaFoldDB" id="A0AAW1SIZ0"/>
<dbReference type="Proteomes" id="UP001445335">
    <property type="component" value="Unassembled WGS sequence"/>
</dbReference>
<reference evidence="1 2" key="1">
    <citation type="journal article" date="2024" name="Nat. Commun.">
        <title>Phylogenomics reveals the evolutionary origins of lichenization in chlorophyte algae.</title>
        <authorList>
            <person name="Puginier C."/>
            <person name="Libourel C."/>
            <person name="Otte J."/>
            <person name="Skaloud P."/>
            <person name="Haon M."/>
            <person name="Grisel S."/>
            <person name="Petersen M."/>
            <person name="Berrin J.G."/>
            <person name="Delaux P.M."/>
            <person name="Dal Grande F."/>
            <person name="Keller J."/>
        </authorList>
    </citation>
    <scope>NUCLEOTIDE SEQUENCE [LARGE SCALE GENOMIC DNA]</scope>
    <source>
        <strain evidence="1 2">SAG 245.80</strain>
    </source>
</reference>
<evidence type="ECO:0000313" key="1">
    <source>
        <dbReference type="EMBL" id="KAK9845477.1"/>
    </source>
</evidence>
<comment type="caution">
    <text evidence="1">The sequence shown here is derived from an EMBL/GenBank/DDBJ whole genome shotgun (WGS) entry which is preliminary data.</text>
</comment>
<proteinExistence type="predicted"/>
<sequence length="712" mass="74348">MPSGKERNCEEVFCREEWAQEEASMFKSCFATQPARSPAVTASLAVKKQGEPAEKALKEEHAPEEAKLEPQAVAYETNPVFQESKAAPAKPTKASGKASNAVVQKLLQSTEHRNALANLLKDHCLVDSGADAVTQWLKEEGLLAPLGSVLLALEETKSSNLLFWGSRYHLFVSWSADRAHPWDALPAAGHYAMLEIGNHRGTDGQVVVLLDGKAVTGFSFVDSVFKTTAPVEWETPNGQIAHVNLELRFSAFHGYGGPEAEAGYLGLQCHGVLWPSPEAELPHYWPIAPPIVSGKVNIAGRDAALSPGASDTLAVFAGTYATHLLPAAEGGQVSPGAEVVVTVNSQGLPELGVSGKPVAFWTFDAGNVLKWDNEAGTSAWLQFCVLPGGPMFLGALRDAGDEGPLPGKFSCFGELMSQPSRLAPNAAMDATVGQLIAEGLATSATVLVSNLLRTAAKCWMLLRSGMSHDDVLAEEEGALLGFRRDLAALDRVHAAGRAAAAAFAAPGCVKDLHPAVTMDAVVAESEAADHAQAARISADAVAAAVALTNDCIKDGNAVEATSKAAASAWRSSQAAAAAASAEESAVAAAKHAAMANTSAAFAAAVSAAQSFNLAKDSALAAARAEAAAANNALKTVETGINYYAMRKEYLKLKDIAEASDVAGKALVFANEAAEGWEASTVASRCAAQEAAKQAAEFSQLAHKLMRAVYKAK</sequence>
<organism evidence="1 2">
    <name type="scientific">Elliptochloris bilobata</name>
    <dbReference type="NCBI Taxonomy" id="381761"/>
    <lineage>
        <taxon>Eukaryota</taxon>
        <taxon>Viridiplantae</taxon>
        <taxon>Chlorophyta</taxon>
        <taxon>core chlorophytes</taxon>
        <taxon>Trebouxiophyceae</taxon>
        <taxon>Trebouxiophyceae incertae sedis</taxon>
        <taxon>Elliptochloris clade</taxon>
        <taxon>Elliptochloris</taxon>
    </lineage>
</organism>
<accession>A0AAW1SIZ0</accession>
<gene>
    <name evidence="1" type="ORF">WJX81_007495</name>
</gene>
<evidence type="ECO:0000313" key="2">
    <source>
        <dbReference type="Proteomes" id="UP001445335"/>
    </source>
</evidence>
<name>A0AAW1SIZ0_9CHLO</name>
<protein>
    <submittedName>
        <fullName evidence="1">Uncharacterized protein</fullName>
    </submittedName>
</protein>